<proteinExistence type="inferred from homology"/>
<dbReference type="SMART" id="SM00538">
    <property type="entry name" value="POP4"/>
    <property type="match status" value="1"/>
</dbReference>
<comment type="subunit">
    <text evidence="7">Consists of a catalytic RNA component and at least 4-5 protein subunits.</text>
</comment>
<dbReference type="InterPro" id="IPR036980">
    <property type="entry name" value="RNase_P/MRP_Rpp29_sf"/>
</dbReference>
<evidence type="ECO:0000256" key="4">
    <source>
        <dbReference type="ARBA" id="ARBA00022722"/>
    </source>
</evidence>
<dbReference type="PANTHER" id="PTHR13348:SF0">
    <property type="entry name" value="RIBONUCLEASE P PROTEIN SUBUNIT P29"/>
    <property type="match status" value="1"/>
</dbReference>
<comment type="function">
    <text evidence="7">Part of ribonuclease P, a protein complex that generates mature tRNA molecules by cleaving their 5'-ends.</text>
</comment>
<dbReference type="AlphaFoldDB" id="C7DIT6"/>
<keyword evidence="2 7" id="KW-0963">Cytoplasm</keyword>
<dbReference type="HAMAP" id="MF_00754">
    <property type="entry name" value="RNase_P_1"/>
    <property type="match status" value="1"/>
</dbReference>
<comment type="catalytic activity">
    <reaction evidence="7">
        <text>Endonucleolytic cleavage of RNA, removing 5'-extranucleotides from tRNA precursor.</text>
        <dbReference type="EC" id="3.1.26.5"/>
    </reaction>
</comment>
<comment type="similarity">
    <text evidence="1 7">Belongs to the eukaryotic/archaeal RNase P protein component 1 family.</text>
</comment>
<protein>
    <recommendedName>
        <fullName evidence="7">Ribonuclease P protein component 1</fullName>
        <shortName evidence="7">RNase P component 1</shortName>
        <ecNumber evidence="7">3.1.26.5</ecNumber>
    </recommendedName>
    <alternativeName>
        <fullName evidence="7">Rpp29</fullName>
    </alternativeName>
</protein>
<evidence type="ECO:0000256" key="2">
    <source>
        <dbReference type="ARBA" id="ARBA00022490"/>
    </source>
</evidence>
<keyword evidence="5 7" id="KW-0255">Endonuclease</keyword>
<reference evidence="8 9" key="1">
    <citation type="journal article" date="2009" name="Genome Biol.">
        <title>Community-wide analysis of microbial genome sequence signatures.</title>
        <authorList>
            <person name="Dick G.J."/>
            <person name="Andersson A.F."/>
            <person name="Baker B.J."/>
            <person name="Simmons S.L."/>
            <person name="Thomas B.C."/>
            <person name="Yelton A.P."/>
            <person name="Banfield J.F."/>
        </authorList>
    </citation>
    <scope>NUCLEOTIDE SEQUENCE [LARGE SCALE GENOMIC DNA]</scope>
    <source>
        <strain evidence="8">ARMAN-2</strain>
    </source>
</reference>
<dbReference type="InterPro" id="IPR023534">
    <property type="entry name" value="Rof/RNase_P-like"/>
</dbReference>
<dbReference type="SUPFAM" id="SSF101744">
    <property type="entry name" value="Rof/RNase P subunit-like"/>
    <property type="match status" value="1"/>
</dbReference>
<dbReference type="PANTHER" id="PTHR13348">
    <property type="entry name" value="RIBONUCLEASE P SUBUNIT P29"/>
    <property type="match status" value="1"/>
</dbReference>
<accession>C7DIT6</accession>
<gene>
    <name evidence="7" type="primary">rnp1</name>
    <name evidence="8" type="ORF">UNLARM2_0974</name>
</gene>
<dbReference type="InterPro" id="IPR016848">
    <property type="entry name" value="RNase_P/MRP_Rpp29-subunit"/>
</dbReference>
<keyword evidence="4 7" id="KW-0540">Nuclease</keyword>
<dbReference type="EMBL" id="GG697241">
    <property type="protein sequence ID" value="EET89860.1"/>
    <property type="molecule type" value="Genomic_DNA"/>
</dbReference>
<reference evidence="8 9" key="2">
    <citation type="journal article" date="2010" name="Proc. Natl. Acad. Sci. U.S.A.">
        <title>Enigmatic, ultrasmall, uncultivated Archaea.</title>
        <authorList>
            <person name="Baker B.J."/>
            <person name="Comolli L.R."/>
            <person name="Dick G.J."/>
            <person name="Hauser L.J."/>
            <person name="Hyatt D."/>
            <person name="Dill B.D."/>
            <person name="Land M.L."/>
            <person name="Verberkmoes N.C."/>
            <person name="Hettich R.L."/>
            <person name="Banfield J.F."/>
        </authorList>
    </citation>
    <scope>NUCLEOTIDE SEQUENCE [LARGE SCALE GENOMIC DNA]</scope>
    <source>
        <strain evidence="8">ARMAN-2</strain>
    </source>
</reference>
<dbReference type="GO" id="GO:0001682">
    <property type="term" value="P:tRNA 5'-leader removal"/>
    <property type="evidence" value="ECO:0007669"/>
    <property type="project" value="UniProtKB-UniRule"/>
</dbReference>
<dbReference type="InterPro" id="IPR023538">
    <property type="entry name" value="RNP1"/>
</dbReference>
<dbReference type="GO" id="GO:0004526">
    <property type="term" value="F:ribonuclease P activity"/>
    <property type="evidence" value="ECO:0007669"/>
    <property type="project" value="UniProtKB-UniRule"/>
</dbReference>
<dbReference type="GO" id="GO:0033204">
    <property type="term" value="F:ribonuclease P RNA binding"/>
    <property type="evidence" value="ECO:0007669"/>
    <property type="project" value="InterPro"/>
</dbReference>
<dbReference type="Gene3D" id="2.30.30.210">
    <property type="entry name" value="Ribonuclease P/MRP, subunit p29"/>
    <property type="match status" value="1"/>
</dbReference>
<name>C7DIT6_MICA2</name>
<dbReference type="Pfam" id="PF01868">
    <property type="entry name" value="RNase_P-MRP_p29"/>
    <property type="match status" value="1"/>
</dbReference>
<dbReference type="Proteomes" id="UP000332487">
    <property type="component" value="Unassembled WGS sequence"/>
</dbReference>
<keyword evidence="3 7" id="KW-0819">tRNA processing</keyword>
<evidence type="ECO:0000256" key="3">
    <source>
        <dbReference type="ARBA" id="ARBA00022694"/>
    </source>
</evidence>
<evidence type="ECO:0000256" key="1">
    <source>
        <dbReference type="ARBA" id="ARBA00006181"/>
    </source>
</evidence>
<dbReference type="InterPro" id="IPR002730">
    <property type="entry name" value="Rpp29/RNP1"/>
</dbReference>
<evidence type="ECO:0000256" key="6">
    <source>
        <dbReference type="ARBA" id="ARBA00022801"/>
    </source>
</evidence>
<evidence type="ECO:0000256" key="5">
    <source>
        <dbReference type="ARBA" id="ARBA00022759"/>
    </source>
</evidence>
<dbReference type="GO" id="GO:0006364">
    <property type="term" value="P:rRNA processing"/>
    <property type="evidence" value="ECO:0007669"/>
    <property type="project" value="TreeGrafter"/>
</dbReference>
<dbReference type="EC" id="3.1.26.5" evidence="7"/>
<dbReference type="GO" id="GO:0005737">
    <property type="term" value="C:cytoplasm"/>
    <property type="evidence" value="ECO:0007669"/>
    <property type="project" value="UniProtKB-SubCell"/>
</dbReference>
<sequence>MSYKNTYIKNYDNKNIVLHELIGLRAKVLKSSDEYKKGMTGLVINETKNTLVLRTSSGVKTIPKLQSVFKFNVSGKAFVVRGKEINFRPYERTEKALKYYISRVR</sequence>
<keyword evidence="6 7" id="KW-0378">Hydrolase</keyword>
<dbReference type="GO" id="GO:0030677">
    <property type="term" value="C:ribonuclease P complex"/>
    <property type="evidence" value="ECO:0007669"/>
    <property type="project" value="UniProtKB-UniRule"/>
</dbReference>
<keyword evidence="9" id="KW-1185">Reference proteome</keyword>
<comment type="subcellular location">
    <subcellularLocation>
        <location evidence="7">Cytoplasm</location>
    </subcellularLocation>
</comment>
<evidence type="ECO:0000256" key="7">
    <source>
        <dbReference type="HAMAP-Rule" id="MF_00754"/>
    </source>
</evidence>
<dbReference type="GO" id="GO:0000172">
    <property type="term" value="C:ribonuclease MRP complex"/>
    <property type="evidence" value="ECO:0007669"/>
    <property type="project" value="InterPro"/>
</dbReference>
<evidence type="ECO:0000313" key="8">
    <source>
        <dbReference type="EMBL" id="EET89860.1"/>
    </source>
</evidence>
<organism evidence="8 9">
    <name type="scientific">Candidatus Micrarchaeum acidiphilum ARMAN-2</name>
    <dbReference type="NCBI Taxonomy" id="425595"/>
    <lineage>
        <taxon>Archaea</taxon>
        <taxon>Candidatus Micrarchaeota</taxon>
        <taxon>Candidatus Micrarchaeia</taxon>
        <taxon>Candidatus Micrarchaeales</taxon>
        <taxon>Candidatus Micrarchaeaceae</taxon>
        <taxon>Candidatus Micrarchaeum</taxon>
    </lineage>
</organism>
<evidence type="ECO:0000313" key="9">
    <source>
        <dbReference type="Proteomes" id="UP000332487"/>
    </source>
</evidence>